<feature type="chain" id="PRO_5040902842" evidence="1">
    <location>
        <begin position="22"/>
        <end position="295"/>
    </location>
</feature>
<organism evidence="2 3">
    <name type="scientific">Neocucurbitaria cava</name>
    <dbReference type="NCBI Taxonomy" id="798079"/>
    <lineage>
        <taxon>Eukaryota</taxon>
        <taxon>Fungi</taxon>
        <taxon>Dikarya</taxon>
        <taxon>Ascomycota</taxon>
        <taxon>Pezizomycotina</taxon>
        <taxon>Dothideomycetes</taxon>
        <taxon>Pleosporomycetidae</taxon>
        <taxon>Pleosporales</taxon>
        <taxon>Pleosporineae</taxon>
        <taxon>Cucurbitariaceae</taxon>
        <taxon>Neocucurbitaria</taxon>
    </lineage>
</organism>
<accession>A0A9W8YH55</accession>
<evidence type="ECO:0000313" key="2">
    <source>
        <dbReference type="EMBL" id="KAJ4377832.1"/>
    </source>
</evidence>
<sequence>MFGFRALTIAAVAGVAVPAAAQAIHGGQFGEPVAWTPAFVPLNGRDGTCTELPKLCTGAVMMHGEATTMTYLCPERTQGPYTVHVTVTATTTVTVAATNGAPTVPPVVPSANPSAASSVVPQKFVHSALVLMFSHSLYRSSPQEPTTTTTIKSTVTQYKTITVISKHGSSSLLTLTPPVMASSYTEGVLPLLTSTLTLTTTLPLVNGTTSATSCTESAGNSTVIATTPFFPNTTSHIHHPGSHSGFAAPTMPSFNGARIGGPTGIMMAPSMSASEQTDVPFVTLFVGLIAAAYLA</sequence>
<keyword evidence="3" id="KW-1185">Reference proteome</keyword>
<comment type="caution">
    <text evidence="2">The sequence shown here is derived from an EMBL/GenBank/DDBJ whole genome shotgun (WGS) entry which is preliminary data.</text>
</comment>
<dbReference type="Proteomes" id="UP001140560">
    <property type="component" value="Unassembled WGS sequence"/>
</dbReference>
<keyword evidence="1" id="KW-0732">Signal</keyword>
<reference evidence="2" key="1">
    <citation type="submission" date="2022-10" db="EMBL/GenBank/DDBJ databases">
        <title>Tapping the CABI collections for fungal endophytes: first genome assemblies for Collariella, Neodidymelliopsis, Ascochyta clinopodiicola, Didymella pomorum, Didymosphaeria variabile, Neocosmospora piperis and Neocucurbitaria cava.</title>
        <authorList>
            <person name="Hill R."/>
        </authorList>
    </citation>
    <scope>NUCLEOTIDE SEQUENCE</scope>
    <source>
        <strain evidence="2">IMI 356814</strain>
    </source>
</reference>
<dbReference type="OrthoDB" id="3785310at2759"/>
<gene>
    <name evidence="2" type="ORF">N0V83_000662</name>
</gene>
<name>A0A9W8YH55_9PLEO</name>
<evidence type="ECO:0000313" key="3">
    <source>
        <dbReference type="Proteomes" id="UP001140560"/>
    </source>
</evidence>
<protein>
    <submittedName>
        <fullName evidence="2">Uncharacterized protein</fullName>
    </submittedName>
</protein>
<dbReference type="AlphaFoldDB" id="A0A9W8YH55"/>
<feature type="signal peptide" evidence="1">
    <location>
        <begin position="1"/>
        <end position="21"/>
    </location>
</feature>
<dbReference type="EMBL" id="JAPEUY010000001">
    <property type="protein sequence ID" value="KAJ4377832.1"/>
    <property type="molecule type" value="Genomic_DNA"/>
</dbReference>
<proteinExistence type="predicted"/>
<evidence type="ECO:0000256" key="1">
    <source>
        <dbReference type="SAM" id="SignalP"/>
    </source>
</evidence>